<dbReference type="CDD" id="cd18111">
    <property type="entry name" value="ATP-synt_V_A-type_alpha_C"/>
    <property type="match status" value="1"/>
</dbReference>
<dbReference type="Pfam" id="PF22919">
    <property type="entry name" value="ATP-synt_VA_C"/>
    <property type="match status" value="1"/>
</dbReference>
<dbReference type="Proteomes" id="UP000185093">
    <property type="component" value="Unassembled WGS sequence"/>
</dbReference>
<dbReference type="SUPFAM" id="SSF52540">
    <property type="entry name" value="P-loop containing nucleoside triphosphate hydrolases"/>
    <property type="match status" value="1"/>
</dbReference>
<dbReference type="Pfam" id="PF16886">
    <property type="entry name" value="ATP-synt_ab_Xtn"/>
    <property type="match status" value="1"/>
</dbReference>
<keyword evidence="3 7" id="KW-0547">Nucleotide-binding</keyword>
<keyword evidence="7" id="KW-0066">ATP synthesis</keyword>
<evidence type="ECO:0000259" key="9">
    <source>
        <dbReference type="Pfam" id="PF02874"/>
    </source>
</evidence>
<gene>
    <name evidence="7" type="primary">atpA</name>
    <name evidence="12" type="ORF">SAMN05444368_0304</name>
</gene>
<dbReference type="Pfam" id="PF00006">
    <property type="entry name" value="ATP-synt_ab"/>
    <property type="match status" value="1"/>
</dbReference>
<dbReference type="PANTHER" id="PTHR43607:SF1">
    <property type="entry name" value="H(+)-TRANSPORTING TWO-SECTOR ATPASE"/>
    <property type="match status" value="1"/>
</dbReference>
<dbReference type="InterPro" id="IPR022878">
    <property type="entry name" value="V-ATPase_asu"/>
</dbReference>
<dbReference type="Gene3D" id="2.40.50.100">
    <property type="match status" value="1"/>
</dbReference>
<dbReference type="PROSITE" id="PS00152">
    <property type="entry name" value="ATPASE_ALPHA_BETA"/>
    <property type="match status" value="1"/>
</dbReference>
<dbReference type="InterPro" id="IPR004100">
    <property type="entry name" value="ATPase_F1/V1/A1_a/bsu_N"/>
</dbReference>
<evidence type="ECO:0000259" key="10">
    <source>
        <dbReference type="Pfam" id="PF16886"/>
    </source>
</evidence>
<evidence type="ECO:0000259" key="11">
    <source>
        <dbReference type="Pfam" id="PF22919"/>
    </source>
</evidence>
<keyword evidence="6 7" id="KW-0406">Ion transport</keyword>
<dbReference type="Gene3D" id="2.40.30.20">
    <property type="match status" value="1"/>
</dbReference>
<evidence type="ECO:0000313" key="12">
    <source>
        <dbReference type="EMBL" id="SIN63033.1"/>
    </source>
</evidence>
<comment type="similarity">
    <text evidence="1 7">Belongs to the ATPase alpha/beta chains family.</text>
</comment>
<evidence type="ECO:0000313" key="13">
    <source>
        <dbReference type="Proteomes" id="UP000185093"/>
    </source>
</evidence>
<dbReference type="InterPro" id="IPR023366">
    <property type="entry name" value="ATP_synth_asu-like_sf"/>
</dbReference>
<dbReference type="InterPro" id="IPR020003">
    <property type="entry name" value="ATPase_a/bsu_AS"/>
</dbReference>
<keyword evidence="7" id="KW-0375">Hydrogen ion transport</keyword>
<accession>A0ABY1JB10</accession>
<comment type="caution">
    <text evidence="12">The sequence shown here is derived from an EMBL/GenBank/DDBJ whole genome shotgun (WGS) entry which is preliminary data.</text>
</comment>
<sequence length="585" mass="64713">MYDDKGQIKGISGSVVTSSCPVNTSIYEVAYVGNEGLLGEVVRVRKNFADIQVYEDTTGLRIGDRVIFTGELLSIKLGPGLLGQVLDGIGRPLGKLGESSPYISKGTHRDAIGGESWSFEPCLNKGDRVGPGDILGEVTEKSFSHRIMVPLKIGAGKCEMTWIAPAGNYSSDDVVCEIDGQAIKLHQKWNVRVPRNVEKKLDLDRPLITGTRVLDVFYPLALGGTAVIPGGFGTGKTVTQQSIARWANADIVIYIGCGERGNEMTEVLEEFPKLKDVRKDAPLMDRMILIANTSNMPVAAREASIYLGMTIAEYYRDMGYDVAIIADSISRWAEALREISGRLEEMPGEEGYPAYLASRLARYYERSGNVVALGNPKRTGSISVINAISPPGGDFSEPVTQAGLRLSGCFWALDKALATKRHFPSVNWTQSYSLYTETLNEYFVTHVSEQWALLREFALRALNEGKSLQEIVQVVGRDGLTEDEKWTLKLSELINIFYLQQNAFDVIDAYCDPDRQLAMLKTLKSLDDAVKDSLSKGALFEQIDSQQAFARDLMDLRLSKKEDYEDMSNSYIMRLRNDLSNLTAV</sequence>
<evidence type="ECO:0000256" key="1">
    <source>
        <dbReference type="ARBA" id="ARBA00008936"/>
    </source>
</evidence>
<dbReference type="InterPro" id="IPR027417">
    <property type="entry name" value="P-loop_NTPase"/>
</dbReference>
<proteinExistence type="inferred from homology"/>
<dbReference type="InterPro" id="IPR000194">
    <property type="entry name" value="ATPase_F1/V1/A1_a/bsu_nucl-bd"/>
</dbReference>
<feature type="domain" description="ATPase F1/V1/A1 complex alpha/beta subunit N-terminal" evidence="9">
    <location>
        <begin position="10"/>
        <end position="70"/>
    </location>
</feature>
<dbReference type="InterPro" id="IPR036121">
    <property type="entry name" value="ATPase_F1/V1/A1_a/bsu_N_sf"/>
</dbReference>
<comment type="catalytic activity">
    <reaction evidence="7">
        <text>ATP + H2O + 4 H(+)(in) = ADP + phosphate + 5 H(+)(out)</text>
        <dbReference type="Rhea" id="RHEA:57720"/>
        <dbReference type="ChEBI" id="CHEBI:15377"/>
        <dbReference type="ChEBI" id="CHEBI:15378"/>
        <dbReference type="ChEBI" id="CHEBI:30616"/>
        <dbReference type="ChEBI" id="CHEBI:43474"/>
        <dbReference type="ChEBI" id="CHEBI:456216"/>
        <dbReference type="EC" id="7.1.2.2"/>
    </reaction>
</comment>
<dbReference type="NCBIfam" id="NF003220">
    <property type="entry name" value="PRK04192.1"/>
    <property type="match status" value="1"/>
</dbReference>
<evidence type="ECO:0000256" key="7">
    <source>
        <dbReference type="HAMAP-Rule" id="MF_00309"/>
    </source>
</evidence>
<dbReference type="SUPFAM" id="SSF47917">
    <property type="entry name" value="C-terminal domain of alpha and beta subunits of F1 ATP synthase"/>
    <property type="match status" value="1"/>
</dbReference>
<evidence type="ECO:0000259" key="8">
    <source>
        <dbReference type="Pfam" id="PF00006"/>
    </source>
</evidence>
<dbReference type="EMBL" id="FSQZ01000001">
    <property type="protein sequence ID" value="SIN63033.1"/>
    <property type="molecule type" value="Genomic_DNA"/>
</dbReference>
<feature type="domain" description="ATPase F1/V1/A1 complex alpha/beta subunit nucleotide-binding" evidence="8">
    <location>
        <begin position="210"/>
        <end position="433"/>
    </location>
</feature>
<feature type="domain" description="ATP synthase A/B type C-terminal" evidence="11">
    <location>
        <begin position="443"/>
        <end position="532"/>
    </location>
</feature>
<feature type="domain" description="ATPsynthase alpha/beta subunit barrel-sandwich" evidence="10">
    <location>
        <begin position="116"/>
        <end position="192"/>
    </location>
</feature>
<dbReference type="Gene3D" id="1.10.1140.10">
    <property type="entry name" value="Bovine Mitochondrial F1-atpase, Atp Synthase Beta Chain, Chain D, domain 3"/>
    <property type="match status" value="1"/>
</dbReference>
<name>A0ABY1JB10_9BACT</name>
<dbReference type="InterPro" id="IPR031686">
    <property type="entry name" value="ATP-synth_a_Xtn"/>
</dbReference>
<dbReference type="InterPro" id="IPR024034">
    <property type="entry name" value="ATPase_F1/V1_b/a_C"/>
</dbReference>
<keyword evidence="5 7" id="KW-1278">Translocase</keyword>
<keyword evidence="13" id="KW-1185">Reference proteome</keyword>
<dbReference type="PROSITE" id="PS51257">
    <property type="entry name" value="PROKAR_LIPOPROTEIN"/>
    <property type="match status" value="1"/>
</dbReference>
<dbReference type="RefSeq" id="WP_084532146.1">
    <property type="nucleotide sequence ID" value="NZ_FSQZ01000001.1"/>
</dbReference>
<comment type="function">
    <text evidence="7">Produces ATP from ADP in the presence of a proton gradient across the membrane. The V-type alpha chain is a catalytic subunit.</text>
</comment>
<dbReference type="EC" id="7.1.2.2" evidence="7"/>
<dbReference type="PANTHER" id="PTHR43607">
    <property type="entry name" value="V-TYPE PROTON ATPASE CATALYTIC SUBUNIT A"/>
    <property type="match status" value="1"/>
</dbReference>
<evidence type="ECO:0000256" key="5">
    <source>
        <dbReference type="ARBA" id="ARBA00022967"/>
    </source>
</evidence>
<evidence type="ECO:0000256" key="4">
    <source>
        <dbReference type="ARBA" id="ARBA00022840"/>
    </source>
</evidence>
<dbReference type="CDD" id="cd01134">
    <property type="entry name" value="V_A-ATPase_A"/>
    <property type="match status" value="1"/>
</dbReference>
<dbReference type="SUPFAM" id="SSF50615">
    <property type="entry name" value="N-terminal domain of alpha and beta subunits of F1 ATP synthase"/>
    <property type="match status" value="1"/>
</dbReference>
<dbReference type="HAMAP" id="MF_00309">
    <property type="entry name" value="ATP_synth_A_arch"/>
    <property type="match status" value="1"/>
</dbReference>
<evidence type="ECO:0000256" key="2">
    <source>
        <dbReference type="ARBA" id="ARBA00022448"/>
    </source>
</evidence>
<keyword evidence="4 7" id="KW-0067">ATP-binding</keyword>
<organism evidence="12 13">
    <name type="scientific">Acetomicrobium flavidum</name>
    <dbReference type="NCBI Taxonomy" id="49896"/>
    <lineage>
        <taxon>Bacteria</taxon>
        <taxon>Thermotogati</taxon>
        <taxon>Synergistota</taxon>
        <taxon>Synergistia</taxon>
        <taxon>Synergistales</taxon>
        <taxon>Acetomicrobiaceae</taxon>
        <taxon>Acetomicrobium</taxon>
    </lineage>
</organism>
<evidence type="ECO:0000256" key="3">
    <source>
        <dbReference type="ARBA" id="ARBA00022741"/>
    </source>
</evidence>
<dbReference type="Gene3D" id="3.40.50.300">
    <property type="entry name" value="P-loop containing nucleotide triphosphate hydrolases"/>
    <property type="match status" value="1"/>
</dbReference>
<evidence type="ECO:0000256" key="6">
    <source>
        <dbReference type="ARBA" id="ARBA00023065"/>
    </source>
</evidence>
<keyword evidence="2 7" id="KW-0813">Transport</keyword>
<dbReference type="Pfam" id="PF02874">
    <property type="entry name" value="ATP-synt_ab_N"/>
    <property type="match status" value="1"/>
</dbReference>
<protein>
    <recommendedName>
        <fullName evidence="7">V-type ATP synthase alpha chain</fullName>
        <ecNumber evidence="7">7.1.2.2</ecNumber>
    </recommendedName>
    <alternativeName>
        <fullName evidence="7">V-ATPase subunit A</fullName>
    </alternativeName>
</protein>
<reference evidence="12 13" key="1">
    <citation type="submission" date="2016-11" db="EMBL/GenBank/DDBJ databases">
        <authorList>
            <person name="Varghese N."/>
            <person name="Submissions S."/>
        </authorList>
    </citation>
    <scope>NUCLEOTIDE SEQUENCE [LARGE SCALE GENOMIC DNA]</scope>
    <source>
        <strain evidence="12 13">DSM 20664</strain>
    </source>
</reference>
<feature type="binding site" evidence="7">
    <location>
        <begin position="230"/>
        <end position="237"/>
    </location>
    <ligand>
        <name>ATP</name>
        <dbReference type="ChEBI" id="CHEBI:30616"/>
    </ligand>
</feature>
<dbReference type="InterPro" id="IPR055190">
    <property type="entry name" value="ATP-synt_VA_C"/>
</dbReference>